<dbReference type="InterPro" id="IPR005835">
    <property type="entry name" value="NTP_transferase_dom"/>
</dbReference>
<sequence>MARTNTFVVITTGNHTASDFWPFSRKHIPKPFLDLLGTGKSLLQLTYERCKTFGKEANILVATTEKYASLVRDQLPHLTARQLLIEPTNRGAATTAAYSAYRIKTIDPTAVMVMMPADHAVFGEVAFSRDMGKALEVAASDQKKILMIGIMPTKPETNYRYIQYHYDSGGVVKKVKTLTEKPQIELANLFLNSGDFVWNTDIYIWHVNSIIHALNSYLPDVAEVFAGGSEYYGTENETSFLKKAYSQCKNSSLSYSILEKTDSNYVMLGNFDWSAVDSWNSLFALKLQEGEENTIEANSLTFESKGCYIKSTGKKLIIAHSLHNFLIADSPDVLLICPKSEVEQLKYILKEAEDQKGDEYI</sequence>
<evidence type="ECO:0000313" key="2">
    <source>
        <dbReference type="EMBL" id="WKN36906.1"/>
    </source>
</evidence>
<dbReference type="GO" id="GO:0004475">
    <property type="term" value="F:mannose-1-phosphate guanylyltransferase (GTP) activity"/>
    <property type="evidence" value="ECO:0007669"/>
    <property type="project" value="TreeGrafter"/>
</dbReference>
<evidence type="ECO:0000259" key="1">
    <source>
        <dbReference type="Pfam" id="PF00483"/>
    </source>
</evidence>
<dbReference type="InterPro" id="IPR029044">
    <property type="entry name" value="Nucleotide-diphossugar_trans"/>
</dbReference>
<dbReference type="InterPro" id="IPR051161">
    <property type="entry name" value="Mannose-6P_isomerase_type2"/>
</dbReference>
<dbReference type="SUPFAM" id="SSF53448">
    <property type="entry name" value="Nucleotide-diphospho-sugar transferases"/>
    <property type="match status" value="1"/>
</dbReference>
<dbReference type="GO" id="GO:0009298">
    <property type="term" value="P:GDP-mannose biosynthetic process"/>
    <property type="evidence" value="ECO:0007669"/>
    <property type="project" value="TreeGrafter"/>
</dbReference>
<protein>
    <submittedName>
        <fullName evidence="2">Sugar phosphate nucleotidyltransferase</fullName>
    </submittedName>
</protein>
<reference evidence="2" key="2">
    <citation type="journal article" date="2024" name="Antonie Van Leeuwenhoek">
        <title>Roseihalotalea indica gen. nov., sp. nov., a halophilic Bacteroidetes from mesopelagic Southwest Indian Ocean with higher carbohydrate metabolic potential.</title>
        <authorList>
            <person name="Chen B."/>
            <person name="Zhang M."/>
            <person name="Lin D."/>
            <person name="Ye J."/>
            <person name="Tang K."/>
        </authorList>
    </citation>
    <scope>NUCLEOTIDE SEQUENCE</scope>
    <source>
        <strain evidence="2">TK19036</strain>
    </source>
</reference>
<feature type="domain" description="Nucleotidyl transferase" evidence="1">
    <location>
        <begin position="20"/>
        <end position="283"/>
    </location>
</feature>
<dbReference type="Pfam" id="PF00483">
    <property type="entry name" value="NTP_transferase"/>
    <property type="match status" value="1"/>
</dbReference>
<dbReference type="AlphaFoldDB" id="A0AA49GN79"/>
<dbReference type="PANTHER" id="PTHR46390:SF1">
    <property type="entry name" value="MANNOSE-1-PHOSPHATE GUANYLYLTRANSFERASE"/>
    <property type="match status" value="1"/>
</dbReference>
<dbReference type="EMBL" id="CP120682">
    <property type="protein sequence ID" value="WKN36906.1"/>
    <property type="molecule type" value="Genomic_DNA"/>
</dbReference>
<dbReference type="Gene3D" id="3.90.550.10">
    <property type="entry name" value="Spore Coat Polysaccharide Biosynthesis Protein SpsA, Chain A"/>
    <property type="match status" value="1"/>
</dbReference>
<proteinExistence type="predicted"/>
<accession>A0AA49GN79</accession>
<dbReference type="SUPFAM" id="SSF159283">
    <property type="entry name" value="Guanosine diphospho-D-mannose pyrophosphorylase/mannose-6-phosphate isomerase linker domain"/>
    <property type="match status" value="1"/>
</dbReference>
<reference evidence="2" key="1">
    <citation type="journal article" date="2023" name="Comput. Struct. Biotechnol. J.">
        <title>Discovery of a novel marine Bacteroidetes with a rich repertoire of carbohydrate-active enzymes.</title>
        <authorList>
            <person name="Chen B."/>
            <person name="Liu G."/>
            <person name="Chen Q."/>
            <person name="Wang H."/>
            <person name="Liu L."/>
            <person name="Tang K."/>
        </authorList>
    </citation>
    <scope>NUCLEOTIDE SEQUENCE</scope>
    <source>
        <strain evidence="2">TK19036</strain>
    </source>
</reference>
<organism evidence="2">
    <name type="scientific">Roseihalotalea indica</name>
    <dbReference type="NCBI Taxonomy" id="2867963"/>
    <lineage>
        <taxon>Bacteria</taxon>
        <taxon>Pseudomonadati</taxon>
        <taxon>Bacteroidota</taxon>
        <taxon>Cytophagia</taxon>
        <taxon>Cytophagales</taxon>
        <taxon>Catalimonadaceae</taxon>
        <taxon>Roseihalotalea</taxon>
    </lineage>
</organism>
<name>A0AA49GN79_9BACT</name>
<gene>
    <name evidence="2" type="ORF">K4G66_31560</name>
</gene>
<dbReference type="PANTHER" id="PTHR46390">
    <property type="entry name" value="MANNOSE-1-PHOSPHATE GUANYLYLTRANSFERASE"/>
    <property type="match status" value="1"/>
</dbReference>